<dbReference type="SMART" id="SM00530">
    <property type="entry name" value="HTH_XRE"/>
    <property type="match status" value="1"/>
</dbReference>
<evidence type="ECO:0000256" key="2">
    <source>
        <dbReference type="SAM" id="Phobius"/>
    </source>
</evidence>
<accession>A0A6L6YKQ4</accession>
<dbReference type="OrthoDB" id="8561330at2"/>
<organism evidence="4 5">
    <name type="scientific">Parasutterella muris</name>
    <dbReference type="NCBI Taxonomy" id="2565572"/>
    <lineage>
        <taxon>Bacteria</taxon>
        <taxon>Pseudomonadati</taxon>
        <taxon>Pseudomonadota</taxon>
        <taxon>Betaproteobacteria</taxon>
        <taxon>Burkholderiales</taxon>
        <taxon>Sutterellaceae</taxon>
        <taxon>Parasutterella</taxon>
    </lineage>
</organism>
<dbReference type="CDD" id="cd00093">
    <property type="entry name" value="HTH_XRE"/>
    <property type="match status" value="1"/>
</dbReference>
<dbReference type="InterPro" id="IPR010982">
    <property type="entry name" value="Lambda_DNA-bd_dom_sf"/>
</dbReference>
<keyword evidence="2" id="KW-0812">Transmembrane</keyword>
<dbReference type="Pfam" id="PF13464">
    <property type="entry name" value="RodZ_C"/>
    <property type="match status" value="1"/>
</dbReference>
<dbReference type="Gene3D" id="1.10.260.40">
    <property type="entry name" value="lambda repressor-like DNA-binding domains"/>
    <property type="match status" value="1"/>
</dbReference>
<feature type="domain" description="HTH cro/C1-type" evidence="3">
    <location>
        <begin position="26"/>
        <end position="87"/>
    </location>
</feature>
<feature type="compositionally biased region" description="Low complexity" evidence="1">
    <location>
        <begin position="163"/>
        <end position="174"/>
    </location>
</feature>
<protein>
    <submittedName>
        <fullName evidence="4">DUF4115 domain-containing protein</fullName>
    </submittedName>
</protein>
<feature type="compositionally biased region" description="Low complexity" evidence="1">
    <location>
        <begin position="200"/>
        <end position="213"/>
    </location>
</feature>
<evidence type="ECO:0000259" key="3">
    <source>
        <dbReference type="SMART" id="SM00530"/>
    </source>
</evidence>
<dbReference type="InterPro" id="IPR025194">
    <property type="entry name" value="RodZ-like_C"/>
</dbReference>
<dbReference type="AlphaFoldDB" id="A0A6L6YKQ4"/>
<evidence type="ECO:0000313" key="4">
    <source>
        <dbReference type="EMBL" id="MVX57268.1"/>
    </source>
</evidence>
<feature type="compositionally biased region" description="Basic and acidic residues" evidence="1">
    <location>
        <begin position="214"/>
        <end position="257"/>
    </location>
</feature>
<gene>
    <name evidence="4" type="ORF">E5987_08645</name>
</gene>
<dbReference type="EMBL" id="WSRP01000026">
    <property type="protein sequence ID" value="MVX57268.1"/>
    <property type="molecule type" value="Genomic_DNA"/>
</dbReference>
<dbReference type="PANTHER" id="PTHR34475:SF1">
    <property type="entry name" value="CYTOSKELETON PROTEIN RODZ"/>
    <property type="match status" value="1"/>
</dbReference>
<proteinExistence type="predicted"/>
<reference evidence="4 5" key="1">
    <citation type="submission" date="2019-12" db="EMBL/GenBank/DDBJ databases">
        <title>Microbes associate with the intestines of laboratory mice.</title>
        <authorList>
            <person name="Navarre W."/>
            <person name="Wong E."/>
        </authorList>
    </citation>
    <scope>NUCLEOTIDE SEQUENCE [LARGE SCALE GENOMIC DNA]</scope>
    <source>
        <strain evidence="4 5">NM82_D38</strain>
    </source>
</reference>
<dbReference type="PANTHER" id="PTHR34475">
    <property type="match status" value="1"/>
</dbReference>
<sequence>MPEGIQNQETNVGSDLPPEATTYGGLLRIAREGKGLTVDQVASQLRISPAQIEGLEADDYKVFPTPVYARAHLRSYARLLGVDDNKVIDMFNVALRPEDRDPRTFIRKTTQDLAPYQDAQPKNVGGKVVAGLLFLAVLIAAGYFGYQYIPSMLANSDSETQTAAAPAASAPAAPEAKEQEVPAAKQEVKTEPEAEKKAEVAAPSSEAAAAAAPEEAKAKQEAELKERLQKEAEEKAKQKAEEERKAAEAKAAEEKEAAAQTVDTSEPMRLEYNKTEDRWELPYSAKGEVKIKLEGKNGECWFGIYKDNKLEFNTQLKAGQSREYSVALPFKVSVGNRQNGAVHLDGRAVNLDARPNSTSTVFTAYQK</sequence>
<keyword evidence="5" id="KW-1185">Reference proteome</keyword>
<dbReference type="GO" id="GO:0003677">
    <property type="term" value="F:DNA binding"/>
    <property type="evidence" value="ECO:0007669"/>
    <property type="project" value="InterPro"/>
</dbReference>
<dbReference type="Proteomes" id="UP000472580">
    <property type="component" value="Unassembled WGS sequence"/>
</dbReference>
<comment type="caution">
    <text evidence="4">The sequence shown here is derived from an EMBL/GenBank/DDBJ whole genome shotgun (WGS) entry which is preliminary data.</text>
</comment>
<feature type="compositionally biased region" description="Basic and acidic residues" evidence="1">
    <location>
        <begin position="175"/>
        <end position="199"/>
    </location>
</feature>
<evidence type="ECO:0000313" key="5">
    <source>
        <dbReference type="Proteomes" id="UP000472580"/>
    </source>
</evidence>
<dbReference type="InterPro" id="IPR050400">
    <property type="entry name" value="Bact_Cytoskel_RodZ"/>
</dbReference>
<feature type="region of interest" description="Disordered" evidence="1">
    <location>
        <begin position="163"/>
        <end position="266"/>
    </location>
</feature>
<dbReference type="InterPro" id="IPR001387">
    <property type="entry name" value="Cro/C1-type_HTH"/>
</dbReference>
<evidence type="ECO:0000256" key="1">
    <source>
        <dbReference type="SAM" id="MobiDB-lite"/>
    </source>
</evidence>
<name>A0A6L6YKQ4_9BURK</name>
<dbReference type="SUPFAM" id="SSF47413">
    <property type="entry name" value="lambda repressor-like DNA-binding domains"/>
    <property type="match status" value="1"/>
</dbReference>
<dbReference type="RefSeq" id="WP_160335694.1">
    <property type="nucleotide sequence ID" value="NZ_WSRP01000026.1"/>
</dbReference>
<keyword evidence="2" id="KW-0472">Membrane</keyword>
<dbReference type="Pfam" id="PF13413">
    <property type="entry name" value="HTH_25"/>
    <property type="match status" value="1"/>
</dbReference>
<feature type="transmembrane region" description="Helical" evidence="2">
    <location>
        <begin position="128"/>
        <end position="146"/>
    </location>
</feature>
<keyword evidence="2" id="KW-1133">Transmembrane helix</keyword>